<dbReference type="Pfam" id="PF02129">
    <property type="entry name" value="Peptidase_S15"/>
    <property type="match status" value="1"/>
</dbReference>
<evidence type="ECO:0000313" key="4">
    <source>
        <dbReference type="Proteomes" id="UP001320766"/>
    </source>
</evidence>
<organism evidence="3 4">
    <name type="scientific">Nonomuraea roseoviolacea subsp. carminata</name>
    <dbReference type="NCBI Taxonomy" id="160689"/>
    <lineage>
        <taxon>Bacteria</taxon>
        <taxon>Bacillati</taxon>
        <taxon>Actinomycetota</taxon>
        <taxon>Actinomycetes</taxon>
        <taxon>Streptosporangiales</taxon>
        <taxon>Streptosporangiaceae</taxon>
        <taxon>Nonomuraea</taxon>
    </lineage>
</organism>
<dbReference type="InterPro" id="IPR005674">
    <property type="entry name" value="CocE/Ser_esterase"/>
</dbReference>
<dbReference type="PANTHER" id="PTHR43056">
    <property type="entry name" value="PEPTIDASE S9 PROLYL OLIGOPEPTIDASE"/>
    <property type="match status" value="1"/>
</dbReference>
<dbReference type="SMART" id="SM00939">
    <property type="entry name" value="PepX_C"/>
    <property type="match status" value="1"/>
</dbReference>
<comment type="caution">
    <text evidence="3">The sequence shown here is derived from an EMBL/GenBank/DDBJ whole genome shotgun (WGS) entry which is preliminary data.</text>
</comment>
<dbReference type="SUPFAM" id="SSF53474">
    <property type="entry name" value="alpha/beta-Hydrolases"/>
    <property type="match status" value="1"/>
</dbReference>
<keyword evidence="4" id="KW-1185">Reference proteome</keyword>
<dbReference type="InterPro" id="IPR008979">
    <property type="entry name" value="Galactose-bd-like_sf"/>
</dbReference>
<dbReference type="Gene3D" id="3.40.50.1820">
    <property type="entry name" value="alpha/beta hydrolase"/>
    <property type="match status" value="1"/>
</dbReference>
<accession>A0ABT1JT05</accession>
<dbReference type="InterPro" id="IPR000383">
    <property type="entry name" value="Xaa-Pro-like_dom"/>
</dbReference>
<dbReference type="Gene3D" id="2.60.120.260">
    <property type="entry name" value="Galactose-binding domain-like"/>
    <property type="match status" value="1"/>
</dbReference>
<feature type="domain" description="Xaa-Pro dipeptidyl-peptidase C-terminal" evidence="2">
    <location>
        <begin position="316"/>
        <end position="529"/>
    </location>
</feature>
<sequence length="534" mass="58583">MTYATPMIETTETMTTRDGVELVATLWRPAVDGRFPVLLSRTPYGRAVEGPGFHLDVPRLVAAGYAVVLQDVRGTGASQGELQFVSGEAADGHDAVRWAATAPWSDGNVGMYGDSYLGITQLLAAQERPEGLRAIAPHVAPAGLYECVYQPGGVPNLNVILTVSAMVLAVDELDRRISLGTATQEDKDRYLAAVGLPDRLGERLLELSERLPLSDQPLLADLVPFYASWMSRPDPRDPLWRDGVVDHSRIEVPALVSTGWYDYFRDGSIGHYERLRGESRLIVGPWTHFTHERDICGRDYGDQASHAAVDWTGVHLDWFDHWLRGAPMRDRARVKIFVMGDDAWREEDDWPITRARRVPYHLHVDGTLSTRPATGGSAEFAGDPGDPVPTLGGAVMTFDAFGPLDQRPLDERGDVLRHRSEPLGARLEVSGEVELVARVSSTAPSADVTAKLIDVHPDGRAELLTDGVARVEGLEPGEVREVTVRLGAISNAFRPRHRIRIDVAGSNFPRFGRNPEKGTTTLHGPSYVVLPTIP</sequence>
<dbReference type="InterPro" id="IPR013736">
    <property type="entry name" value="Xaa-Pro_dipept_C"/>
</dbReference>
<dbReference type="GO" id="GO:0016787">
    <property type="term" value="F:hydrolase activity"/>
    <property type="evidence" value="ECO:0007669"/>
    <property type="project" value="UniProtKB-KW"/>
</dbReference>
<dbReference type="InterPro" id="IPR029058">
    <property type="entry name" value="AB_hydrolase_fold"/>
</dbReference>
<name>A0ABT1JT05_9ACTN</name>
<reference evidence="3 4" key="1">
    <citation type="submission" date="2022-06" db="EMBL/GenBank/DDBJ databases">
        <title>Sequencing the genomes of 1000 actinobacteria strains.</title>
        <authorList>
            <person name="Klenk H.-P."/>
        </authorList>
    </citation>
    <scope>NUCLEOTIDE SEQUENCE [LARGE SCALE GENOMIC DNA]</scope>
    <source>
        <strain evidence="3 4">DSM 44170</strain>
    </source>
</reference>
<dbReference type="Proteomes" id="UP001320766">
    <property type="component" value="Unassembled WGS sequence"/>
</dbReference>
<evidence type="ECO:0000259" key="2">
    <source>
        <dbReference type="SMART" id="SM00939"/>
    </source>
</evidence>
<evidence type="ECO:0000256" key="1">
    <source>
        <dbReference type="ARBA" id="ARBA00022801"/>
    </source>
</evidence>
<dbReference type="EMBL" id="JAMZEC010000001">
    <property type="protein sequence ID" value="MCP2344893.1"/>
    <property type="molecule type" value="Genomic_DNA"/>
</dbReference>
<dbReference type="RefSeq" id="WP_253766039.1">
    <property type="nucleotide sequence ID" value="NZ_BAAAVE010000016.1"/>
</dbReference>
<dbReference type="PANTHER" id="PTHR43056:SF10">
    <property type="entry name" value="COCE_NOND FAMILY, PUTATIVE (AFU_ORTHOLOGUE AFUA_7G00600)-RELATED"/>
    <property type="match status" value="1"/>
</dbReference>
<gene>
    <name evidence="3" type="ORF">HD595_001015</name>
</gene>
<proteinExistence type="predicted"/>
<protein>
    <submittedName>
        <fullName evidence="3">CocE/NonD family hydrolase</fullName>
    </submittedName>
</protein>
<dbReference type="InterPro" id="IPR050585">
    <property type="entry name" value="Xaa-Pro_dipeptidyl-ppase/CocE"/>
</dbReference>
<dbReference type="SUPFAM" id="SSF49785">
    <property type="entry name" value="Galactose-binding domain-like"/>
    <property type="match status" value="1"/>
</dbReference>
<dbReference type="Gene3D" id="1.10.3020.10">
    <property type="entry name" value="alpha-amino acid ester hydrolase ( Helical cap domain)"/>
    <property type="match status" value="1"/>
</dbReference>
<dbReference type="Pfam" id="PF08530">
    <property type="entry name" value="PepX_C"/>
    <property type="match status" value="1"/>
</dbReference>
<keyword evidence="1 3" id="KW-0378">Hydrolase</keyword>
<evidence type="ECO:0000313" key="3">
    <source>
        <dbReference type="EMBL" id="MCP2344893.1"/>
    </source>
</evidence>
<dbReference type="NCBIfam" id="TIGR00976">
    <property type="entry name" value="CocE_NonD"/>
    <property type="match status" value="1"/>
</dbReference>